<dbReference type="AlphaFoldDB" id="A0A4Y2PUK6"/>
<organism evidence="1 2">
    <name type="scientific">Araneus ventricosus</name>
    <name type="common">Orbweaver spider</name>
    <name type="synonym">Epeira ventricosa</name>
    <dbReference type="NCBI Taxonomy" id="182803"/>
    <lineage>
        <taxon>Eukaryota</taxon>
        <taxon>Metazoa</taxon>
        <taxon>Ecdysozoa</taxon>
        <taxon>Arthropoda</taxon>
        <taxon>Chelicerata</taxon>
        <taxon>Arachnida</taxon>
        <taxon>Araneae</taxon>
        <taxon>Araneomorphae</taxon>
        <taxon>Entelegynae</taxon>
        <taxon>Araneoidea</taxon>
        <taxon>Araneidae</taxon>
        <taxon>Araneus</taxon>
    </lineage>
</organism>
<evidence type="ECO:0000313" key="2">
    <source>
        <dbReference type="Proteomes" id="UP000499080"/>
    </source>
</evidence>
<keyword evidence="2" id="KW-1185">Reference proteome</keyword>
<comment type="caution">
    <text evidence="1">The sequence shown here is derived from an EMBL/GenBank/DDBJ whole genome shotgun (WGS) entry which is preliminary data.</text>
</comment>
<protein>
    <submittedName>
        <fullName evidence="1">Uncharacterized protein</fullName>
    </submittedName>
</protein>
<gene>
    <name evidence="1" type="ORF">AVEN_69716_1</name>
</gene>
<reference evidence="1 2" key="1">
    <citation type="journal article" date="2019" name="Sci. Rep.">
        <title>Orb-weaving spider Araneus ventricosus genome elucidates the spidroin gene catalogue.</title>
        <authorList>
            <person name="Kono N."/>
            <person name="Nakamura H."/>
            <person name="Ohtoshi R."/>
            <person name="Moran D.A.P."/>
            <person name="Shinohara A."/>
            <person name="Yoshida Y."/>
            <person name="Fujiwara M."/>
            <person name="Mori M."/>
            <person name="Tomita M."/>
            <person name="Arakawa K."/>
        </authorList>
    </citation>
    <scope>NUCLEOTIDE SEQUENCE [LARGE SCALE GENOMIC DNA]</scope>
</reference>
<name>A0A4Y2PUK6_ARAVE</name>
<evidence type="ECO:0000313" key="1">
    <source>
        <dbReference type="EMBL" id="GBN54921.1"/>
    </source>
</evidence>
<sequence length="101" mass="11220">MRGIRSSIDSRRVPYISFHVTGRSQGRIGSTIQQANESRPIQCRSDVLCTVVSLHWGNRHSPHYSGTTISSAGTKEYVLRTFPAGLAVDKSSIPHCQYEET</sequence>
<dbReference type="EMBL" id="BGPR01012178">
    <property type="protein sequence ID" value="GBN54921.1"/>
    <property type="molecule type" value="Genomic_DNA"/>
</dbReference>
<accession>A0A4Y2PUK6</accession>
<proteinExistence type="predicted"/>
<dbReference type="Proteomes" id="UP000499080">
    <property type="component" value="Unassembled WGS sequence"/>
</dbReference>